<dbReference type="Proteomes" id="UP000801864">
    <property type="component" value="Unassembled WGS sequence"/>
</dbReference>
<keyword evidence="2" id="KW-1185">Reference proteome</keyword>
<proteinExistence type="predicted"/>
<dbReference type="AlphaFoldDB" id="A0A9P4X754"/>
<protein>
    <submittedName>
        <fullName evidence="1">Uncharacterized protein</fullName>
    </submittedName>
</protein>
<accession>A0A9P4X754</accession>
<dbReference type="EMBL" id="QLNT01000022">
    <property type="protein sequence ID" value="KAF3060803.1"/>
    <property type="molecule type" value="Genomic_DNA"/>
</dbReference>
<evidence type="ECO:0000313" key="2">
    <source>
        <dbReference type="Proteomes" id="UP000801864"/>
    </source>
</evidence>
<gene>
    <name evidence="1" type="ORF">CFAM422_011051</name>
</gene>
<organism evidence="1 2">
    <name type="scientific">Trichoderma lentiforme</name>
    <dbReference type="NCBI Taxonomy" id="1567552"/>
    <lineage>
        <taxon>Eukaryota</taxon>
        <taxon>Fungi</taxon>
        <taxon>Dikarya</taxon>
        <taxon>Ascomycota</taxon>
        <taxon>Pezizomycotina</taxon>
        <taxon>Sordariomycetes</taxon>
        <taxon>Hypocreomycetidae</taxon>
        <taxon>Hypocreales</taxon>
        <taxon>Hypocreaceae</taxon>
        <taxon>Trichoderma</taxon>
    </lineage>
</organism>
<reference evidence="1 2" key="1">
    <citation type="submission" date="2018-06" db="EMBL/GenBank/DDBJ databases">
        <title>Genome analysis of cellulolytic fungus Trichoderma lentiforme CFAM-422.</title>
        <authorList>
            <person name="Steindorff A.S."/>
            <person name="Formighieri E.F."/>
            <person name="Midorikawa G.E.O."/>
            <person name="Tamietti M.S."/>
            <person name="Ramos E.Z."/>
            <person name="Silva A.S."/>
            <person name="Bon E.P.S."/>
            <person name="Mendes T.D."/>
            <person name="Damaso M.C.T."/>
            <person name="Favaro L.C.L."/>
        </authorList>
    </citation>
    <scope>NUCLEOTIDE SEQUENCE [LARGE SCALE GENOMIC DNA]</scope>
    <source>
        <strain evidence="1 2">CFAM-422</strain>
    </source>
</reference>
<name>A0A9P4X754_9HYPO</name>
<comment type="caution">
    <text evidence="1">The sequence shown here is derived from an EMBL/GenBank/DDBJ whole genome shotgun (WGS) entry which is preliminary data.</text>
</comment>
<sequence>MAVPPWHWLHEQEYPFSEFSIQKQCVDYQGLGETMRGSYLDHPDRQLCLRPKPKDISRRPRIFGGEDLGFWLKFPALLNTNISYNRRKRIKPM</sequence>
<evidence type="ECO:0000313" key="1">
    <source>
        <dbReference type="EMBL" id="KAF3060803.1"/>
    </source>
</evidence>